<feature type="domain" description="MmeI-like N-terminal" evidence="2">
    <location>
        <begin position="63"/>
        <end position="102"/>
    </location>
</feature>
<dbReference type="Pfam" id="PF20464">
    <property type="entry name" value="MmeI_N"/>
    <property type="match status" value="1"/>
</dbReference>
<evidence type="ECO:0000313" key="4">
    <source>
        <dbReference type="Proteomes" id="UP001428774"/>
    </source>
</evidence>
<feature type="compositionally biased region" description="Basic and acidic residues" evidence="1">
    <location>
        <begin position="52"/>
        <end position="62"/>
    </location>
</feature>
<dbReference type="Proteomes" id="UP001428774">
    <property type="component" value="Unassembled WGS sequence"/>
</dbReference>
<reference evidence="3 4" key="1">
    <citation type="submission" date="2024-05" db="EMBL/GenBank/DDBJ databases">
        <title>Genome sequence of Ponticoccus litoralis KCCM 90028.</title>
        <authorList>
            <person name="Kim J.M."/>
            <person name="Lee J.K."/>
            <person name="Choi B.J."/>
            <person name="Bayburt H."/>
            <person name="Baek J.H."/>
            <person name="Jeon C.O."/>
        </authorList>
    </citation>
    <scope>NUCLEOTIDE SEQUENCE [LARGE SCALE GENOMIC DNA]</scope>
    <source>
        <strain evidence="3 4">KCCM 90028</strain>
    </source>
</reference>
<accession>A0AAW9SF12</accession>
<organism evidence="3 4">
    <name type="scientific">Ponticoccus litoralis</name>
    <dbReference type="NCBI Taxonomy" id="422297"/>
    <lineage>
        <taxon>Bacteria</taxon>
        <taxon>Pseudomonadati</taxon>
        <taxon>Pseudomonadota</taxon>
        <taxon>Alphaproteobacteria</taxon>
        <taxon>Rhodobacterales</taxon>
        <taxon>Roseobacteraceae</taxon>
        <taxon>Ponticoccus</taxon>
    </lineage>
</organism>
<dbReference type="EMBL" id="JBDNCH010000002">
    <property type="protein sequence ID" value="MEN9060095.1"/>
    <property type="molecule type" value="Genomic_DNA"/>
</dbReference>
<evidence type="ECO:0000256" key="1">
    <source>
        <dbReference type="SAM" id="MobiDB-lite"/>
    </source>
</evidence>
<keyword evidence="4" id="KW-1185">Reference proteome</keyword>
<sequence length="102" mass="11370">MIHSQEWQEALWDKFVRAAPRTVTRQAICKANLPRGHARRQSSNTAIASFDRGAEPGTRDQSEDSFGVFLPLAGISTVEQSKESAFDIKATGRLNRHYVALL</sequence>
<dbReference type="InterPro" id="IPR046817">
    <property type="entry name" value="MmeI_N"/>
</dbReference>
<gene>
    <name evidence="3" type="ORF">ABFB10_02615</name>
</gene>
<proteinExistence type="predicted"/>
<evidence type="ECO:0000313" key="3">
    <source>
        <dbReference type="EMBL" id="MEN9060095.1"/>
    </source>
</evidence>
<feature type="region of interest" description="Disordered" evidence="1">
    <location>
        <begin position="34"/>
        <end position="63"/>
    </location>
</feature>
<name>A0AAW9SF12_9RHOB</name>
<protein>
    <submittedName>
        <fullName evidence="3">Type IIL restriction-modification enzyme MmeI</fullName>
    </submittedName>
</protein>
<evidence type="ECO:0000259" key="2">
    <source>
        <dbReference type="Pfam" id="PF20464"/>
    </source>
</evidence>
<dbReference type="AlphaFoldDB" id="A0AAW9SF12"/>
<comment type="caution">
    <text evidence="3">The sequence shown here is derived from an EMBL/GenBank/DDBJ whole genome shotgun (WGS) entry which is preliminary data.</text>
</comment>